<feature type="domain" description="HTH cro/C1-type" evidence="1">
    <location>
        <begin position="22"/>
        <end position="76"/>
    </location>
</feature>
<comment type="caution">
    <text evidence="2">The sequence shown here is derived from an EMBL/GenBank/DDBJ whole genome shotgun (WGS) entry which is preliminary data.</text>
</comment>
<dbReference type="SUPFAM" id="SSF48452">
    <property type="entry name" value="TPR-like"/>
    <property type="match status" value="1"/>
</dbReference>
<dbReference type="Gene3D" id="1.25.40.10">
    <property type="entry name" value="Tetratricopeptide repeat domain"/>
    <property type="match status" value="1"/>
</dbReference>
<keyword evidence="3" id="KW-1185">Reference proteome</keyword>
<dbReference type="SMART" id="SM00530">
    <property type="entry name" value="HTH_XRE"/>
    <property type="match status" value="2"/>
</dbReference>
<sequence>MGRREISVAAASEPLQQLALWLRSQRQQAGLTYRQMAKLTNISASTLSRAASGSTVPSLKVVAAYARACGSSVERAKSLWESARRADPLVPKMDQPVQRLELIEDFSQLRLAMSFLRFKSGYPSLRELERRAGKYGELPRSTLRLVLKGEAIPSYALLCSFVEACGVASDELTSWKSAWQRAYAKNFGYGPPVDRPQPTINRSIWGESSRRIPYDEQSLAALQQQLESQSLIHGHLHPSVLETRHDIARKLIQEQRWDEAIVALDALLLDCQLAFGDDAFRVRAIRREISVCKHRQGHHQEAVIRLKSLLEEQIRILGPGHLEVYKTRHNLAHCLAVSGDLLEAVAHMQSFLESRVDRFGYDHPYMKKVRDQLANWLERIEKEAAPD</sequence>
<feature type="domain" description="HTH cro/C1-type" evidence="1">
    <location>
        <begin position="124"/>
        <end position="172"/>
    </location>
</feature>
<evidence type="ECO:0000313" key="3">
    <source>
        <dbReference type="Proteomes" id="UP000295302"/>
    </source>
</evidence>
<evidence type="ECO:0000259" key="1">
    <source>
        <dbReference type="PROSITE" id="PS50943"/>
    </source>
</evidence>
<dbReference type="EMBL" id="SMKQ01000103">
    <property type="protein sequence ID" value="TDD44199.1"/>
    <property type="molecule type" value="Genomic_DNA"/>
</dbReference>
<dbReference type="Proteomes" id="UP000295302">
    <property type="component" value="Unassembled WGS sequence"/>
</dbReference>
<dbReference type="PROSITE" id="PS50943">
    <property type="entry name" value="HTH_CROC1"/>
    <property type="match status" value="2"/>
</dbReference>
<dbReference type="InterPro" id="IPR001387">
    <property type="entry name" value="Cro/C1-type_HTH"/>
</dbReference>
<organism evidence="2 3">
    <name type="scientific">Nonomuraea terrae</name>
    <dbReference type="NCBI Taxonomy" id="2530383"/>
    <lineage>
        <taxon>Bacteria</taxon>
        <taxon>Bacillati</taxon>
        <taxon>Actinomycetota</taxon>
        <taxon>Actinomycetes</taxon>
        <taxon>Streptosporangiales</taxon>
        <taxon>Streptosporangiaceae</taxon>
        <taxon>Nonomuraea</taxon>
    </lineage>
</organism>
<evidence type="ECO:0000313" key="2">
    <source>
        <dbReference type="EMBL" id="TDD44199.1"/>
    </source>
</evidence>
<gene>
    <name evidence="2" type="ORF">E1286_27595</name>
</gene>
<dbReference type="OrthoDB" id="3885120at2"/>
<dbReference type="Pfam" id="PF13560">
    <property type="entry name" value="HTH_31"/>
    <property type="match status" value="1"/>
</dbReference>
<dbReference type="SUPFAM" id="SSF47413">
    <property type="entry name" value="lambda repressor-like DNA-binding domains"/>
    <property type="match status" value="1"/>
</dbReference>
<dbReference type="CDD" id="cd00093">
    <property type="entry name" value="HTH_XRE"/>
    <property type="match status" value="1"/>
</dbReference>
<protein>
    <submittedName>
        <fullName evidence="2">Helix-turn-helix domain-containing protein</fullName>
    </submittedName>
</protein>
<accession>A0A4R4YJL0</accession>
<proteinExistence type="predicted"/>
<dbReference type="InterPro" id="IPR010982">
    <property type="entry name" value="Lambda_DNA-bd_dom_sf"/>
</dbReference>
<reference evidence="2 3" key="1">
    <citation type="submission" date="2019-03" db="EMBL/GenBank/DDBJ databases">
        <title>Draft genome sequences of novel Actinobacteria.</title>
        <authorList>
            <person name="Sahin N."/>
            <person name="Ay H."/>
            <person name="Saygin H."/>
        </authorList>
    </citation>
    <scope>NUCLEOTIDE SEQUENCE [LARGE SCALE GENOMIC DNA]</scope>
    <source>
        <strain evidence="2 3">CH32</strain>
    </source>
</reference>
<dbReference type="Gene3D" id="1.10.260.40">
    <property type="entry name" value="lambda repressor-like DNA-binding domains"/>
    <property type="match status" value="1"/>
</dbReference>
<name>A0A4R4YJL0_9ACTN</name>
<dbReference type="AlphaFoldDB" id="A0A4R4YJL0"/>
<dbReference type="GO" id="GO:0003677">
    <property type="term" value="F:DNA binding"/>
    <property type="evidence" value="ECO:0007669"/>
    <property type="project" value="InterPro"/>
</dbReference>
<dbReference type="InterPro" id="IPR011990">
    <property type="entry name" value="TPR-like_helical_dom_sf"/>
</dbReference>